<dbReference type="AlphaFoldDB" id="A0A9D1NN38"/>
<evidence type="ECO:0000256" key="3">
    <source>
        <dbReference type="ARBA" id="ARBA00022692"/>
    </source>
</evidence>
<feature type="transmembrane region" description="Helical" evidence="6">
    <location>
        <begin position="391"/>
        <end position="413"/>
    </location>
</feature>
<feature type="transmembrane region" description="Helical" evidence="6">
    <location>
        <begin position="50"/>
        <end position="68"/>
    </location>
</feature>
<keyword evidence="5 6" id="KW-0472">Membrane</keyword>
<evidence type="ECO:0000256" key="4">
    <source>
        <dbReference type="ARBA" id="ARBA00022989"/>
    </source>
</evidence>
<feature type="transmembrane region" description="Helical" evidence="6">
    <location>
        <begin position="266"/>
        <end position="287"/>
    </location>
</feature>
<feature type="transmembrane region" description="Helical" evidence="6">
    <location>
        <begin position="89"/>
        <end position="111"/>
    </location>
</feature>
<feature type="transmembrane region" description="Helical" evidence="6">
    <location>
        <begin position="155"/>
        <end position="174"/>
    </location>
</feature>
<evidence type="ECO:0000256" key="1">
    <source>
        <dbReference type="ARBA" id="ARBA00004651"/>
    </source>
</evidence>
<organism evidence="7 8">
    <name type="scientific">Candidatus Spyradenecus faecavium</name>
    <dbReference type="NCBI Taxonomy" id="2840947"/>
    <lineage>
        <taxon>Bacteria</taxon>
        <taxon>Pseudomonadati</taxon>
        <taxon>Lentisphaerota</taxon>
        <taxon>Lentisphaeria</taxon>
        <taxon>Lentisphaerales</taxon>
        <taxon>Lentisphaeraceae</taxon>
        <taxon>Lentisphaeraceae incertae sedis</taxon>
        <taxon>Candidatus Spyradenecus</taxon>
    </lineage>
</organism>
<dbReference type="PANTHER" id="PTHR30250:SF11">
    <property type="entry name" value="O-ANTIGEN TRANSPORTER-RELATED"/>
    <property type="match status" value="1"/>
</dbReference>
<evidence type="ECO:0000313" key="7">
    <source>
        <dbReference type="EMBL" id="HIV09739.1"/>
    </source>
</evidence>
<reference evidence="7" key="1">
    <citation type="submission" date="2020-10" db="EMBL/GenBank/DDBJ databases">
        <authorList>
            <person name="Gilroy R."/>
        </authorList>
    </citation>
    <scope>NUCLEOTIDE SEQUENCE</scope>
    <source>
        <strain evidence="7">35461</strain>
    </source>
</reference>
<feature type="transmembrane region" description="Helical" evidence="6">
    <location>
        <begin position="367"/>
        <end position="385"/>
    </location>
</feature>
<keyword evidence="2" id="KW-1003">Cell membrane</keyword>
<feature type="transmembrane region" description="Helical" evidence="6">
    <location>
        <begin position="223"/>
        <end position="246"/>
    </location>
</feature>
<dbReference type="InterPro" id="IPR050833">
    <property type="entry name" value="Poly_Biosynth_Transport"/>
</dbReference>
<keyword evidence="4 6" id="KW-1133">Transmembrane helix</keyword>
<keyword evidence="3 6" id="KW-0812">Transmembrane</keyword>
<evidence type="ECO:0000256" key="5">
    <source>
        <dbReference type="ARBA" id="ARBA00023136"/>
    </source>
</evidence>
<comment type="subcellular location">
    <subcellularLocation>
        <location evidence="1">Cell membrane</location>
        <topology evidence="1">Multi-pass membrane protein</topology>
    </subcellularLocation>
</comment>
<dbReference type="PANTHER" id="PTHR30250">
    <property type="entry name" value="PST FAMILY PREDICTED COLANIC ACID TRANSPORTER"/>
    <property type="match status" value="1"/>
</dbReference>
<reference evidence="7" key="2">
    <citation type="journal article" date="2021" name="PeerJ">
        <title>Extensive microbial diversity within the chicken gut microbiome revealed by metagenomics and culture.</title>
        <authorList>
            <person name="Gilroy R."/>
            <person name="Ravi A."/>
            <person name="Getino M."/>
            <person name="Pursley I."/>
            <person name="Horton D.L."/>
            <person name="Alikhan N.F."/>
            <person name="Baker D."/>
            <person name="Gharbi K."/>
            <person name="Hall N."/>
            <person name="Watson M."/>
            <person name="Adriaenssens E.M."/>
            <person name="Foster-Nyarko E."/>
            <person name="Jarju S."/>
            <person name="Secka A."/>
            <person name="Antonio M."/>
            <person name="Oren A."/>
            <person name="Chaudhuri R.R."/>
            <person name="La Ragione R."/>
            <person name="Hildebrand F."/>
            <person name="Pallen M.J."/>
        </authorList>
    </citation>
    <scope>NUCLEOTIDE SEQUENCE</scope>
    <source>
        <strain evidence="7">35461</strain>
    </source>
</reference>
<evidence type="ECO:0000256" key="2">
    <source>
        <dbReference type="ARBA" id="ARBA00022475"/>
    </source>
</evidence>
<feature type="transmembrane region" description="Helical" evidence="6">
    <location>
        <begin position="299"/>
        <end position="325"/>
    </location>
</feature>
<proteinExistence type="predicted"/>
<evidence type="ECO:0000256" key="6">
    <source>
        <dbReference type="SAM" id="Phobius"/>
    </source>
</evidence>
<evidence type="ECO:0008006" key="9">
    <source>
        <dbReference type="Google" id="ProtNLM"/>
    </source>
</evidence>
<dbReference type="EMBL" id="DVOR01000210">
    <property type="protein sequence ID" value="HIV09739.1"/>
    <property type="molecule type" value="Genomic_DNA"/>
</dbReference>
<feature type="transmembrane region" description="Helical" evidence="6">
    <location>
        <begin position="337"/>
        <end position="355"/>
    </location>
</feature>
<evidence type="ECO:0000313" key="8">
    <source>
        <dbReference type="Proteomes" id="UP000886845"/>
    </source>
</evidence>
<feature type="transmembrane region" description="Helical" evidence="6">
    <location>
        <begin position="180"/>
        <end position="202"/>
    </location>
</feature>
<sequence length="420" mass="44624">MSQAKRFWLSLVLVFGALRLADVANAVSGLWVVPAHLSPEALGAVPPLSAFGAFLALPMGAVAVVFSRQLCAYATAGDGLRARGLLRDALAAATLLFLAALGAAALALPWLRDTLRVERSWDVFLAVAYGLLSALVPLFTAALQALRRFGAIAASNLLSAPSRLVFLLFCLPALGLSGYFLGQIVAFLVLIAVACWAMRSLLFGPGRCPVLAWRDDARPIARYAGKVALSTLVGFIPVLAVSFVIRARLPGTESGAFYLVSRFSEIAAYCGNTVALVLFPFAVAARTRGESSARLHDGAFLATLLGGAALAALFWFLLPLLFPLIPGYAAYVPHARLAAYLTLVTACNVAVATHFSHAQARDDFRYLAYFIPLSLLSAAALWLFASGSLLRVLHILFACALAQLLCVGAERLLTHERIAP</sequence>
<gene>
    <name evidence="7" type="ORF">IAC79_06475</name>
</gene>
<name>A0A9D1NN38_9BACT</name>
<comment type="caution">
    <text evidence="7">The sequence shown here is derived from an EMBL/GenBank/DDBJ whole genome shotgun (WGS) entry which is preliminary data.</text>
</comment>
<feature type="transmembrane region" description="Helical" evidence="6">
    <location>
        <begin position="123"/>
        <end position="143"/>
    </location>
</feature>
<dbReference type="GO" id="GO:0005886">
    <property type="term" value="C:plasma membrane"/>
    <property type="evidence" value="ECO:0007669"/>
    <property type="project" value="UniProtKB-SubCell"/>
</dbReference>
<dbReference type="Proteomes" id="UP000886845">
    <property type="component" value="Unassembled WGS sequence"/>
</dbReference>
<protein>
    <recommendedName>
        <fullName evidence="9">Polysaccharide biosynthesis protein</fullName>
    </recommendedName>
</protein>
<accession>A0A9D1NN38</accession>